<dbReference type="EMBL" id="PREU01000018">
    <property type="protein sequence ID" value="PPA73043.1"/>
    <property type="molecule type" value="Genomic_DNA"/>
</dbReference>
<organism evidence="1 2">
    <name type="scientific">Achromobacter spanius</name>
    <dbReference type="NCBI Taxonomy" id="217203"/>
    <lineage>
        <taxon>Bacteria</taxon>
        <taxon>Pseudomonadati</taxon>
        <taxon>Pseudomonadota</taxon>
        <taxon>Betaproteobacteria</taxon>
        <taxon>Burkholderiales</taxon>
        <taxon>Alcaligenaceae</taxon>
        <taxon>Achromobacter</taxon>
    </lineage>
</organism>
<gene>
    <name evidence="1" type="ORF">C4E15_28050</name>
</gene>
<evidence type="ECO:0000313" key="2">
    <source>
        <dbReference type="Proteomes" id="UP000239990"/>
    </source>
</evidence>
<reference evidence="1 2" key="1">
    <citation type="submission" date="2018-02" db="EMBL/GenBank/DDBJ databases">
        <title>Draft Genome of Achromobacter spanius stain 6.</title>
        <authorList>
            <person name="Gunasekera T.S."/>
            <person name="Radwan O."/>
            <person name="Ruiz O.N."/>
        </authorList>
    </citation>
    <scope>NUCLEOTIDE SEQUENCE [LARGE SCALE GENOMIC DNA]</scope>
    <source>
        <strain evidence="1 2">6</strain>
    </source>
</reference>
<evidence type="ECO:0000313" key="1">
    <source>
        <dbReference type="EMBL" id="PPA73043.1"/>
    </source>
</evidence>
<dbReference type="Proteomes" id="UP000239990">
    <property type="component" value="Unassembled WGS sequence"/>
</dbReference>
<sequence>MPLSGFLPDAATMTSFAALLARSRNADQGFYLLIDPQADRADDSPLHPDKLLARFAAEAIAPVLRADLAHDTSACPKLITLAEAGQRFDRDVLRLTVNTALAEPIGGKRMVCGWLNSPSPLAVLAEDLAQRCLVPDQDAQRVIPLFEPLRLELLAVSLRERMGSWLNPITQWIVPNSAGRLLQLRSHNNTPTPIFDTADMNAQHLAPLVGNVLTAWKRLADQPMPADARVLAPLMQDKPGPATHAAAKVLSHLRRTHALGLRNASDRVTFALKHLTVHPHLETHPRIQQCIQEAVAGKARLLDSFAALDTAEWRDVLYTLNRVRS</sequence>
<comment type="caution">
    <text evidence="1">The sequence shown here is derived from an EMBL/GenBank/DDBJ whole genome shotgun (WGS) entry which is preliminary data.</text>
</comment>
<proteinExistence type="predicted"/>
<protein>
    <recommendedName>
        <fullName evidence="3">DUF4123 domain-containing protein</fullName>
    </recommendedName>
</protein>
<evidence type="ECO:0008006" key="3">
    <source>
        <dbReference type="Google" id="ProtNLM"/>
    </source>
</evidence>
<dbReference type="AlphaFoldDB" id="A0A2S5GJJ5"/>
<name>A0A2S5GJJ5_9BURK</name>
<accession>A0A2S5GJJ5</accession>